<organism evidence="2 3">
    <name type="scientific">Hahella chejuensis (strain KCTC 2396)</name>
    <dbReference type="NCBI Taxonomy" id="349521"/>
    <lineage>
        <taxon>Bacteria</taxon>
        <taxon>Pseudomonadati</taxon>
        <taxon>Pseudomonadota</taxon>
        <taxon>Gammaproteobacteria</taxon>
        <taxon>Oceanospirillales</taxon>
        <taxon>Hahellaceae</taxon>
        <taxon>Hahella</taxon>
    </lineage>
</organism>
<protein>
    <submittedName>
        <fullName evidence="2">Uncharacterized protein</fullName>
    </submittedName>
</protein>
<sequence>MNATAIVRILCTPLAWVAGVLYGALLALIYYNLRVEWGCDAEMYGGGDCLAEGWDAWPAQVRFVCAGLVSACAVVAATFIAPAWKRGASAAASVAGGGLMYLLLGIYALAGALACGAIAGVIYDALSRRNKAPK</sequence>
<dbReference type="STRING" id="349521.HCH_06502"/>
<keyword evidence="1" id="KW-1133">Transmembrane helix</keyword>
<dbReference type="EMBL" id="CP000155">
    <property type="protein sequence ID" value="ABC33143.1"/>
    <property type="molecule type" value="Genomic_DNA"/>
</dbReference>
<dbReference type="AlphaFoldDB" id="Q2S881"/>
<name>Q2S881_HAHCH</name>
<gene>
    <name evidence="2" type="ordered locus">HCH_06502</name>
</gene>
<keyword evidence="1" id="KW-0472">Membrane</keyword>
<accession>Q2S881</accession>
<dbReference type="OrthoDB" id="9965088at2"/>
<keyword evidence="1" id="KW-0812">Transmembrane</keyword>
<keyword evidence="3" id="KW-1185">Reference proteome</keyword>
<feature type="transmembrane region" description="Helical" evidence="1">
    <location>
        <begin position="6"/>
        <end position="33"/>
    </location>
</feature>
<feature type="transmembrane region" description="Helical" evidence="1">
    <location>
        <begin position="63"/>
        <end position="84"/>
    </location>
</feature>
<evidence type="ECO:0000256" key="1">
    <source>
        <dbReference type="SAM" id="Phobius"/>
    </source>
</evidence>
<dbReference type="HOGENOM" id="CLU_1893267_0_0_6"/>
<evidence type="ECO:0000313" key="3">
    <source>
        <dbReference type="Proteomes" id="UP000000238"/>
    </source>
</evidence>
<reference evidence="2 3" key="1">
    <citation type="journal article" date="2005" name="Nucleic Acids Res.">
        <title>Genomic blueprint of Hahella chejuensis, a marine microbe producing an algicidal agent.</title>
        <authorList>
            <person name="Jeong H."/>
            <person name="Yim J.H."/>
            <person name="Lee C."/>
            <person name="Choi S.-H."/>
            <person name="Park Y.K."/>
            <person name="Yoon S.H."/>
            <person name="Hur C.-G."/>
            <person name="Kang H.-Y."/>
            <person name="Kim D."/>
            <person name="Lee H.H."/>
            <person name="Park K.H."/>
            <person name="Park S.-H."/>
            <person name="Park H.-S."/>
            <person name="Lee H.K."/>
            <person name="Oh T.K."/>
            <person name="Kim J.F."/>
        </authorList>
    </citation>
    <scope>NUCLEOTIDE SEQUENCE [LARGE SCALE GENOMIC DNA]</scope>
    <source>
        <strain evidence="2 3">KCTC 2396</strain>
    </source>
</reference>
<dbReference type="Proteomes" id="UP000000238">
    <property type="component" value="Chromosome"/>
</dbReference>
<evidence type="ECO:0000313" key="2">
    <source>
        <dbReference type="EMBL" id="ABC33143.1"/>
    </source>
</evidence>
<dbReference type="KEGG" id="hch:HCH_06502"/>
<dbReference type="RefSeq" id="WP_011400195.1">
    <property type="nucleotide sequence ID" value="NC_007645.1"/>
</dbReference>
<feature type="transmembrane region" description="Helical" evidence="1">
    <location>
        <begin position="104"/>
        <end position="126"/>
    </location>
</feature>
<proteinExistence type="predicted"/>